<feature type="compositionally biased region" description="Basic residues" evidence="1">
    <location>
        <begin position="8"/>
        <end position="25"/>
    </location>
</feature>
<dbReference type="AlphaFoldDB" id="A0A426Z482"/>
<feature type="compositionally biased region" description="Basic and acidic residues" evidence="1">
    <location>
        <begin position="129"/>
        <end position="139"/>
    </location>
</feature>
<reference evidence="2 3" key="1">
    <citation type="journal article" date="2014" name="Agronomy (Basel)">
        <title>A Draft Genome Sequence for Ensete ventricosum, the Drought-Tolerant Tree Against Hunger.</title>
        <authorList>
            <person name="Harrison J."/>
            <person name="Moore K.A."/>
            <person name="Paszkiewicz K."/>
            <person name="Jones T."/>
            <person name="Grant M."/>
            <person name="Ambacheew D."/>
            <person name="Muzemil S."/>
            <person name="Studholme D.J."/>
        </authorList>
    </citation>
    <scope>NUCLEOTIDE SEQUENCE [LARGE SCALE GENOMIC DNA]</scope>
</reference>
<sequence>MATDGGKSRRKQRMQRQGRNKRQRSGSRLEATALATGGRCWEGEERVAGDQIRRQKAEIQHALQVTGRIAEKRLRQQQEGAARRGRSGWPEIRSSGGEAAATGVQQRVQAAEESRSSSRNQNKGAEPGDQDREGADGYRSDGRDGRTCFVISSLCRGQRCLAPVMIGCLMQIRLWLSARKKGDLLSFDRGRLLFLG</sequence>
<evidence type="ECO:0000313" key="3">
    <source>
        <dbReference type="Proteomes" id="UP000287651"/>
    </source>
</evidence>
<comment type="caution">
    <text evidence="2">The sequence shown here is derived from an EMBL/GenBank/DDBJ whole genome shotgun (WGS) entry which is preliminary data.</text>
</comment>
<evidence type="ECO:0000313" key="2">
    <source>
        <dbReference type="EMBL" id="RRT58795.1"/>
    </source>
</evidence>
<dbReference type="Proteomes" id="UP000287651">
    <property type="component" value="Unassembled WGS sequence"/>
</dbReference>
<feature type="compositionally biased region" description="Basic and acidic residues" evidence="1">
    <location>
        <begin position="41"/>
        <end position="52"/>
    </location>
</feature>
<protein>
    <submittedName>
        <fullName evidence="2">Uncharacterized protein</fullName>
    </submittedName>
</protein>
<gene>
    <name evidence="2" type="ORF">B296_00039723</name>
</gene>
<evidence type="ECO:0000256" key="1">
    <source>
        <dbReference type="SAM" id="MobiDB-lite"/>
    </source>
</evidence>
<accession>A0A426Z482</accession>
<proteinExistence type="predicted"/>
<feature type="region of interest" description="Disordered" evidence="1">
    <location>
        <begin position="70"/>
        <end position="139"/>
    </location>
</feature>
<organism evidence="2 3">
    <name type="scientific">Ensete ventricosum</name>
    <name type="common">Abyssinian banana</name>
    <name type="synonym">Musa ensete</name>
    <dbReference type="NCBI Taxonomy" id="4639"/>
    <lineage>
        <taxon>Eukaryota</taxon>
        <taxon>Viridiplantae</taxon>
        <taxon>Streptophyta</taxon>
        <taxon>Embryophyta</taxon>
        <taxon>Tracheophyta</taxon>
        <taxon>Spermatophyta</taxon>
        <taxon>Magnoliopsida</taxon>
        <taxon>Liliopsida</taxon>
        <taxon>Zingiberales</taxon>
        <taxon>Musaceae</taxon>
        <taxon>Ensete</taxon>
    </lineage>
</organism>
<feature type="region of interest" description="Disordered" evidence="1">
    <location>
        <begin position="1"/>
        <end position="52"/>
    </location>
</feature>
<dbReference type="EMBL" id="AMZH03008508">
    <property type="protein sequence ID" value="RRT58795.1"/>
    <property type="molecule type" value="Genomic_DNA"/>
</dbReference>
<name>A0A426Z482_ENSVE</name>